<evidence type="ECO:0000256" key="4">
    <source>
        <dbReference type="ARBA" id="ARBA00008269"/>
    </source>
</evidence>
<dbReference type="Gene3D" id="3.30.40.10">
    <property type="entry name" value="Zinc/RING finger domain, C3HC4 (zinc finger)"/>
    <property type="match status" value="1"/>
</dbReference>
<keyword evidence="10" id="KW-0677">Repeat</keyword>
<dbReference type="PROSITE" id="PS00972">
    <property type="entry name" value="USP_1"/>
    <property type="match status" value="1"/>
</dbReference>
<evidence type="ECO:0000256" key="5">
    <source>
        <dbReference type="ARBA" id="ARBA00012759"/>
    </source>
</evidence>
<feature type="region of interest" description="Disordered" evidence="17">
    <location>
        <begin position="116"/>
        <end position="159"/>
    </location>
</feature>
<sequence>MQGKSSCCPHVSSVDSVTWEELRLKQQTCTTCNSCSVKSINLWLCLVGPCQYVGCGESFEDHSSQHARDRGHSLTINLTTLRIWCYRCEIEVFPTKNTPSFVIPENSASIPIKKITESQGSMSRSGTDNQSLDSSPHRSLSLDDSDTDTEDENLKPRGLSGLQNLGNTCYLNSAVQALSNCPPLTRFFLDCSSWVRPEKSPMLSKSYMKLMVEIWSKKRPSYVVPSGVVNGIKVVHPMFRGYSQQDAQEFLRCFMDEIHEELKQPISVLEEEEEDGNGGQTEVSKEAVSSPKLKRQSSTASNSSSQSEDFYETCDSGLSSDRYSSDINGDDHQNQNSDQKHTRRANTVSDGKKYTSIGKPSDRDSGAGDSISSNKNDHGSNKVFRKTGSASKGKDAGDGLQAGEDLPKGRNTASPRLHRISESTDKSQGKSQFASKASIGPKGQKKNVQHCSIISDIFDGKIMSSVQCLTCERVSTTKETFQDLSLPIPSSEHLRLIHSSSGAPKGGSCGEVHQGWFSWMFGWMKSWFSGPMITLQDCLAAFFSADELKGDNMYSCEKCKKLRNGIKFSRVLELPEILCIHLKRFRHEFYSSKISTYVSFPLDSLEMKPYLTKDCVSEVTLYDLVAVICHHGTAGGGHYTAYCLNQHNEQWYEYDDQYVTEVEVSQVINCEAYVLFYRKRNDDMVNLRQRAVQLMEAREPSLMQFYISKQWINRFNTFAEPGPINNRDFLCSHGGVMPHKVHHVEDLAVPFNQALWDFLYQRFGGGPVCNHLYPCTVCQLELDKLRHRQKTEMEQFIQLNERFHEENPSVIYAISMSWFKEWENFVRAKTDTPPGPIDNQRISMNKGGQPAVKPNSDHGQLSADMWQYLFGIYGGGPQLILKQNLSSSSMHSSSSSSHHGSAAQSAVNTQHAKSSPASDVERPGKRSSSPVQTSEQTPKVSENPGCEQSTESDSKQTRKNADACTSDTKKSTESSNVSKEEITKNDSCSQNSEQPSEKVAAEVTQS</sequence>
<evidence type="ECO:0000256" key="15">
    <source>
        <dbReference type="ARBA" id="ARBA00023212"/>
    </source>
</evidence>
<keyword evidence="13" id="KW-0378">Hydrolase</keyword>
<feature type="compositionally biased region" description="Polar residues" evidence="17">
    <location>
        <begin position="907"/>
        <end position="917"/>
    </location>
</feature>
<feature type="domain" description="DUSP" evidence="20">
    <location>
        <begin position="784"/>
        <end position="885"/>
    </location>
</feature>
<evidence type="ECO:0000259" key="18">
    <source>
        <dbReference type="PROSITE" id="PS50235"/>
    </source>
</evidence>
<feature type="compositionally biased region" description="Low complexity" evidence="17">
    <location>
        <begin position="297"/>
        <end position="307"/>
    </location>
</feature>
<gene>
    <name evidence="21" type="ORF">FSP39_005985</name>
</gene>
<proteinExistence type="inferred from homology"/>
<evidence type="ECO:0000259" key="19">
    <source>
        <dbReference type="PROSITE" id="PS50271"/>
    </source>
</evidence>
<feature type="compositionally biased region" description="Basic and acidic residues" evidence="17">
    <location>
        <begin position="419"/>
        <end position="428"/>
    </location>
</feature>
<protein>
    <recommendedName>
        <fullName evidence="5">ubiquitinyl hydrolase 1</fullName>
        <ecNumber evidence="5">3.4.19.12</ecNumber>
    </recommendedName>
</protein>
<dbReference type="Gene3D" id="3.30.2230.10">
    <property type="entry name" value="DUSP-like"/>
    <property type="match status" value="2"/>
</dbReference>
<keyword evidence="8" id="KW-0645">Protease</keyword>
<keyword evidence="11 16" id="KW-0863">Zinc-finger</keyword>
<reference evidence="21" key="1">
    <citation type="submission" date="2019-08" db="EMBL/GenBank/DDBJ databases">
        <title>The improved chromosome-level genome for the pearl oyster Pinctada fucata martensii using PacBio sequencing and Hi-C.</title>
        <authorList>
            <person name="Zheng Z."/>
        </authorList>
    </citation>
    <scope>NUCLEOTIDE SEQUENCE</scope>
    <source>
        <strain evidence="21">ZZ-2019</strain>
        <tissue evidence="21">Adductor muscle</tissue>
    </source>
</reference>
<dbReference type="InterPro" id="IPR013083">
    <property type="entry name" value="Znf_RING/FYVE/PHD"/>
</dbReference>
<dbReference type="EC" id="3.4.19.12" evidence="5"/>
<dbReference type="CDD" id="cd02674">
    <property type="entry name" value="Peptidase_C19R"/>
    <property type="match status" value="1"/>
</dbReference>
<dbReference type="SUPFAM" id="SSF143791">
    <property type="entry name" value="DUSP-like"/>
    <property type="match status" value="2"/>
</dbReference>
<name>A0AA88XL53_PINIB</name>
<dbReference type="GO" id="GO:0006508">
    <property type="term" value="P:proteolysis"/>
    <property type="evidence" value="ECO:0007669"/>
    <property type="project" value="UniProtKB-KW"/>
</dbReference>
<feature type="domain" description="DUSP" evidence="20">
    <location>
        <begin position="683"/>
        <end position="775"/>
    </location>
</feature>
<dbReference type="InterPro" id="IPR035927">
    <property type="entry name" value="DUSP-like_sf"/>
</dbReference>
<dbReference type="Pfam" id="PF06337">
    <property type="entry name" value="DUSP"/>
    <property type="match status" value="2"/>
</dbReference>
<dbReference type="GO" id="GO:0004843">
    <property type="term" value="F:cysteine-type deubiquitinase activity"/>
    <property type="evidence" value="ECO:0007669"/>
    <property type="project" value="UniProtKB-EC"/>
</dbReference>
<evidence type="ECO:0000256" key="3">
    <source>
        <dbReference type="ARBA" id="ARBA00004556"/>
    </source>
</evidence>
<organism evidence="21 22">
    <name type="scientific">Pinctada imbricata</name>
    <name type="common">Atlantic pearl-oyster</name>
    <name type="synonym">Pinctada martensii</name>
    <dbReference type="NCBI Taxonomy" id="66713"/>
    <lineage>
        <taxon>Eukaryota</taxon>
        <taxon>Metazoa</taxon>
        <taxon>Spiralia</taxon>
        <taxon>Lophotrochozoa</taxon>
        <taxon>Mollusca</taxon>
        <taxon>Bivalvia</taxon>
        <taxon>Autobranchia</taxon>
        <taxon>Pteriomorphia</taxon>
        <taxon>Pterioida</taxon>
        <taxon>Pterioidea</taxon>
        <taxon>Pteriidae</taxon>
        <taxon>Pinctada</taxon>
    </lineage>
</organism>
<feature type="compositionally biased region" description="Low complexity" evidence="17">
    <location>
        <begin position="886"/>
        <end position="906"/>
    </location>
</feature>
<dbReference type="GO" id="GO:0005813">
    <property type="term" value="C:centrosome"/>
    <property type="evidence" value="ECO:0007669"/>
    <property type="project" value="UniProtKB-SubCell"/>
</dbReference>
<dbReference type="PANTHER" id="PTHR21646:SF86">
    <property type="entry name" value="UBIQUITIN CARBOXYL-TERMINAL HYDROLASE"/>
    <property type="match status" value="1"/>
</dbReference>
<feature type="compositionally biased region" description="Polar residues" evidence="17">
    <location>
        <begin position="985"/>
        <end position="994"/>
    </location>
</feature>
<dbReference type="InterPro" id="IPR028889">
    <property type="entry name" value="USP"/>
</dbReference>
<keyword evidence="12" id="KW-0833">Ubl conjugation pathway</keyword>
<keyword evidence="14" id="KW-0862">Zinc</keyword>
<dbReference type="PROSITE" id="PS51283">
    <property type="entry name" value="DUSP"/>
    <property type="match status" value="2"/>
</dbReference>
<evidence type="ECO:0000256" key="16">
    <source>
        <dbReference type="PROSITE-ProRule" id="PRU00502"/>
    </source>
</evidence>
<evidence type="ECO:0000256" key="12">
    <source>
        <dbReference type="ARBA" id="ARBA00022786"/>
    </source>
</evidence>
<keyword evidence="9" id="KW-0479">Metal-binding</keyword>
<dbReference type="InterPro" id="IPR018200">
    <property type="entry name" value="USP_CS"/>
</dbReference>
<evidence type="ECO:0000256" key="13">
    <source>
        <dbReference type="ARBA" id="ARBA00022801"/>
    </source>
</evidence>
<feature type="region of interest" description="Disordered" evidence="17">
    <location>
        <begin position="830"/>
        <end position="858"/>
    </location>
</feature>
<dbReference type="PROSITE" id="PS00973">
    <property type="entry name" value="USP_2"/>
    <property type="match status" value="1"/>
</dbReference>
<feature type="region of interest" description="Disordered" evidence="17">
    <location>
        <begin position="885"/>
        <end position="1006"/>
    </location>
</feature>
<evidence type="ECO:0000256" key="2">
    <source>
        <dbReference type="ARBA" id="ARBA00004300"/>
    </source>
</evidence>
<dbReference type="GO" id="GO:0048471">
    <property type="term" value="C:perinuclear region of cytoplasm"/>
    <property type="evidence" value="ECO:0007669"/>
    <property type="project" value="UniProtKB-SubCell"/>
</dbReference>
<keyword evidence="22" id="KW-1185">Reference proteome</keyword>
<evidence type="ECO:0000256" key="1">
    <source>
        <dbReference type="ARBA" id="ARBA00000707"/>
    </source>
</evidence>
<evidence type="ECO:0000256" key="17">
    <source>
        <dbReference type="SAM" id="MobiDB-lite"/>
    </source>
</evidence>
<evidence type="ECO:0000313" key="22">
    <source>
        <dbReference type="Proteomes" id="UP001186944"/>
    </source>
</evidence>
<feature type="domain" description="USP" evidence="18">
    <location>
        <begin position="160"/>
        <end position="680"/>
    </location>
</feature>
<dbReference type="InterPro" id="IPR001607">
    <property type="entry name" value="Znf_UBP"/>
</dbReference>
<feature type="compositionally biased region" description="Polar residues" evidence="17">
    <location>
        <begin position="117"/>
        <end position="138"/>
    </location>
</feature>
<dbReference type="PROSITE" id="PS50235">
    <property type="entry name" value="USP_3"/>
    <property type="match status" value="1"/>
</dbReference>
<keyword evidence="15" id="KW-0206">Cytoskeleton</keyword>
<dbReference type="Gene3D" id="3.90.70.10">
    <property type="entry name" value="Cysteine proteinases"/>
    <property type="match status" value="2"/>
</dbReference>
<dbReference type="FunFam" id="3.30.2230.10:FF:000001">
    <property type="entry name" value="Ubiquitinyl hydrolase 1"/>
    <property type="match status" value="1"/>
</dbReference>
<dbReference type="GO" id="GO:0008270">
    <property type="term" value="F:zinc ion binding"/>
    <property type="evidence" value="ECO:0007669"/>
    <property type="project" value="UniProtKB-KW"/>
</dbReference>
<evidence type="ECO:0000256" key="14">
    <source>
        <dbReference type="ARBA" id="ARBA00022833"/>
    </source>
</evidence>
<dbReference type="InterPro" id="IPR001394">
    <property type="entry name" value="Peptidase_C19_UCH"/>
</dbReference>
<comment type="similarity">
    <text evidence="4">Belongs to the peptidase C19 family. USP20/USP33 subfamily.</text>
</comment>
<comment type="caution">
    <text evidence="21">The sequence shown here is derived from an EMBL/GenBank/DDBJ whole genome shotgun (WGS) entry which is preliminary data.</text>
</comment>
<dbReference type="AlphaFoldDB" id="A0AA88XL53"/>
<dbReference type="InterPro" id="IPR050185">
    <property type="entry name" value="Ub_carboxyl-term_hydrolase"/>
</dbReference>
<evidence type="ECO:0000256" key="7">
    <source>
        <dbReference type="ARBA" id="ARBA00022583"/>
    </source>
</evidence>
<dbReference type="GO" id="GO:0016579">
    <property type="term" value="P:protein deubiquitination"/>
    <property type="evidence" value="ECO:0007669"/>
    <property type="project" value="InterPro"/>
</dbReference>
<feature type="compositionally biased region" description="Basic and acidic residues" evidence="17">
    <location>
        <begin position="952"/>
        <end position="984"/>
    </location>
</feature>
<dbReference type="Proteomes" id="UP001186944">
    <property type="component" value="Unassembled WGS sequence"/>
</dbReference>
<dbReference type="PROSITE" id="PS50271">
    <property type="entry name" value="ZF_UBP"/>
    <property type="match status" value="1"/>
</dbReference>
<evidence type="ECO:0000256" key="9">
    <source>
        <dbReference type="ARBA" id="ARBA00022723"/>
    </source>
</evidence>
<evidence type="ECO:0000256" key="11">
    <source>
        <dbReference type="ARBA" id="ARBA00022771"/>
    </source>
</evidence>
<dbReference type="SUPFAM" id="SSF57850">
    <property type="entry name" value="RING/U-box"/>
    <property type="match status" value="1"/>
</dbReference>
<feature type="domain" description="UBP-type" evidence="19">
    <location>
        <begin position="6"/>
        <end position="110"/>
    </location>
</feature>
<dbReference type="InterPro" id="IPR006615">
    <property type="entry name" value="Pept_C19_DUSP"/>
</dbReference>
<accession>A0AA88XL53</accession>
<dbReference type="GO" id="GO:0006897">
    <property type="term" value="P:endocytosis"/>
    <property type="evidence" value="ECO:0007669"/>
    <property type="project" value="UniProtKB-KW"/>
</dbReference>
<dbReference type="InterPro" id="IPR038765">
    <property type="entry name" value="Papain-like_cys_pep_sf"/>
</dbReference>
<evidence type="ECO:0000256" key="10">
    <source>
        <dbReference type="ARBA" id="ARBA00022737"/>
    </source>
</evidence>
<evidence type="ECO:0000313" key="21">
    <source>
        <dbReference type="EMBL" id="KAK3087445.1"/>
    </source>
</evidence>
<dbReference type="PANTHER" id="PTHR21646">
    <property type="entry name" value="UBIQUITIN CARBOXYL-TERMINAL HYDROLASE"/>
    <property type="match status" value="1"/>
</dbReference>
<evidence type="ECO:0000256" key="6">
    <source>
        <dbReference type="ARBA" id="ARBA00022490"/>
    </source>
</evidence>
<dbReference type="SMART" id="SM00290">
    <property type="entry name" value="ZnF_UBP"/>
    <property type="match status" value="1"/>
</dbReference>
<feature type="compositionally biased region" description="Polar residues" evidence="17">
    <location>
        <begin position="926"/>
        <end position="951"/>
    </location>
</feature>
<dbReference type="SMART" id="SM00695">
    <property type="entry name" value="DUSP"/>
    <property type="match status" value="2"/>
</dbReference>
<feature type="compositionally biased region" description="Polar residues" evidence="17">
    <location>
        <begin position="316"/>
        <end position="327"/>
    </location>
</feature>
<comment type="subcellular location">
    <subcellularLocation>
        <location evidence="2">Cytoplasm</location>
        <location evidence="2">Cytoskeleton</location>
        <location evidence="2">Microtubule organizing center</location>
        <location evidence="2">Centrosome</location>
    </subcellularLocation>
    <subcellularLocation>
        <location evidence="3">Cytoplasm</location>
        <location evidence="3">Perinuclear region</location>
    </subcellularLocation>
</comment>
<feature type="region of interest" description="Disordered" evidence="17">
    <location>
        <begin position="267"/>
        <end position="445"/>
    </location>
</feature>
<dbReference type="EMBL" id="VSWD01000011">
    <property type="protein sequence ID" value="KAK3087445.1"/>
    <property type="molecule type" value="Genomic_DNA"/>
</dbReference>
<dbReference type="SUPFAM" id="SSF54001">
    <property type="entry name" value="Cysteine proteinases"/>
    <property type="match status" value="1"/>
</dbReference>
<evidence type="ECO:0000256" key="8">
    <source>
        <dbReference type="ARBA" id="ARBA00022670"/>
    </source>
</evidence>
<evidence type="ECO:0000259" key="20">
    <source>
        <dbReference type="PROSITE" id="PS51283"/>
    </source>
</evidence>
<dbReference type="Pfam" id="PF02148">
    <property type="entry name" value="zf-UBP"/>
    <property type="match status" value="1"/>
</dbReference>
<keyword evidence="6" id="KW-0963">Cytoplasm</keyword>
<keyword evidence="7" id="KW-0254">Endocytosis</keyword>
<comment type="catalytic activity">
    <reaction evidence="1">
        <text>Thiol-dependent hydrolysis of ester, thioester, amide, peptide and isopeptide bonds formed by the C-terminal Gly of ubiquitin (a 76-residue protein attached to proteins as an intracellular targeting signal).</text>
        <dbReference type="EC" id="3.4.19.12"/>
    </reaction>
</comment>
<dbReference type="Pfam" id="PF00443">
    <property type="entry name" value="UCH"/>
    <property type="match status" value="1"/>
</dbReference>